<keyword evidence="7" id="KW-1133">Transmembrane helix</keyword>
<evidence type="ECO:0000256" key="2">
    <source>
        <dbReference type="ARBA" id="ARBA00022695"/>
    </source>
</evidence>
<feature type="transmembrane region" description="Helical" evidence="7">
    <location>
        <begin position="37"/>
        <end position="56"/>
    </location>
</feature>
<organism evidence="9 10">
    <name type="scientific">Pisolithus tinctorius Marx 270</name>
    <dbReference type="NCBI Taxonomy" id="870435"/>
    <lineage>
        <taxon>Eukaryota</taxon>
        <taxon>Fungi</taxon>
        <taxon>Dikarya</taxon>
        <taxon>Basidiomycota</taxon>
        <taxon>Agaricomycotina</taxon>
        <taxon>Agaricomycetes</taxon>
        <taxon>Agaricomycetidae</taxon>
        <taxon>Boletales</taxon>
        <taxon>Sclerodermatineae</taxon>
        <taxon>Pisolithaceae</taxon>
        <taxon>Pisolithus</taxon>
    </lineage>
</organism>
<keyword evidence="1" id="KW-0808">Transferase</keyword>
<dbReference type="SUPFAM" id="SSF56672">
    <property type="entry name" value="DNA/RNA polymerases"/>
    <property type="match status" value="1"/>
</dbReference>
<dbReference type="Pfam" id="PF17917">
    <property type="entry name" value="RT_RNaseH"/>
    <property type="match status" value="1"/>
</dbReference>
<protein>
    <recommendedName>
        <fullName evidence="8">Reverse transcriptase RNase H-like domain-containing protein</fullName>
    </recommendedName>
</protein>
<feature type="domain" description="Reverse transcriptase RNase H-like" evidence="8">
    <location>
        <begin position="5"/>
        <end position="81"/>
    </location>
</feature>
<accession>A0A0C3P0C6</accession>
<proteinExistence type="predicted"/>
<dbReference type="InterPro" id="IPR043502">
    <property type="entry name" value="DNA/RNA_pol_sf"/>
</dbReference>
<dbReference type="Proteomes" id="UP000054217">
    <property type="component" value="Unassembled WGS sequence"/>
</dbReference>
<dbReference type="GO" id="GO:0004519">
    <property type="term" value="F:endonuclease activity"/>
    <property type="evidence" value="ECO:0007669"/>
    <property type="project" value="UniProtKB-KW"/>
</dbReference>
<evidence type="ECO:0000256" key="4">
    <source>
        <dbReference type="ARBA" id="ARBA00022759"/>
    </source>
</evidence>
<dbReference type="GO" id="GO:0003964">
    <property type="term" value="F:RNA-directed DNA polymerase activity"/>
    <property type="evidence" value="ECO:0007669"/>
    <property type="project" value="UniProtKB-KW"/>
</dbReference>
<evidence type="ECO:0000256" key="3">
    <source>
        <dbReference type="ARBA" id="ARBA00022722"/>
    </source>
</evidence>
<reference evidence="10" key="2">
    <citation type="submission" date="2015-01" db="EMBL/GenBank/DDBJ databases">
        <title>Evolutionary Origins and Diversification of the Mycorrhizal Mutualists.</title>
        <authorList>
            <consortium name="DOE Joint Genome Institute"/>
            <consortium name="Mycorrhizal Genomics Consortium"/>
            <person name="Kohler A."/>
            <person name="Kuo A."/>
            <person name="Nagy L.G."/>
            <person name="Floudas D."/>
            <person name="Copeland A."/>
            <person name="Barry K.W."/>
            <person name="Cichocki N."/>
            <person name="Veneault-Fourrey C."/>
            <person name="LaButti K."/>
            <person name="Lindquist E.A."/>
            <person name="Lipzen A."/>
            <person name="Lundell T."/>
            <person name="Morin E."/>
            <person name="Murat C."/>
            <person name="Riley R."/>
            <person name="Ohm R."/>
            <person name="Sun H."/>
            <person name="Tunlid A."/>
            <person name="Henrissat B."/>
            <person name="Grigoriev I.V."/>
            <person name="Hibbett D.S."/>
            <person name="Martin F."/>
        </authorList>
    </citation>
    <scope>NUCLEOTIDE SEQUENCE [LARGE SCALE GENOMIC DNA]</scope>
    <source>
        <strain evidence="10">Marx 270</strain>
    </source>
</reference>
<dbReference type="AlphaFoldDB" id="A0A0C3P0C6"/>
<name>A0A0C3P0C6_PISTI</name>
<sequence length="216" mass="24268">MSVLGEDGKQYPSHFGSITLNEVESCYSQAKLELYGLFHALHAVCVYIFSLINFTVEVDVKYIKGMINNPDLQPNVMINHWITGVLLFSFKLMHIPTDKHAGADSLSHCLQSELDLPKDDNYQDWLDHYYSFSIEAVNDCPPPTSLSNQHHHSLPPPTYHQVSLLLPTSFYLTFSATADADNHPNTSDNPTILQSAKAQTHKAKIELISAFLVTHE</sequence>
<keyword evidence="7" id="KW-0812">Transmembrane</keyword>
<evidence type="ECO:0000256" key="5">
    <source>
        <dbReference type="ARBA" id="ARBA00022801"/>
    </source>
</evidence>
<evidence type="ECO:0000313" key="9">
    <source>
        <dbReference type="EMBL" id="KIO00961.1"/>
    </source>
</evidence>
<gene>
    <name evidence="9" type="ORF">M404DRAFT_29162</name>
</gene>
<evidence type="ECO:0000256" key="6">
    <source>
        <dbReference type="ARBA" id="ARBA00022918"/>
    </source>
</evidence>
<evidence type="ECO:0000313" key="10">
    <source>
        <dbReference type="Proteomes" id="UP000054217"/>
    </source>
</evidence>
<keyword evidence="4" id="KW-0255">Endonuclease</keyword>
<dbReference type="OrthoDB" id="2691655at2759"/>
<keyword evidence="2" id="KW-0548">Nucleotidyltransferase</keyword>
<evidence type="ECO:0000259" key="8">
    <source>
        <dbReference type="Pfam" id="PF17917"/>
    </source>
</evidence>
<reference evidence="9 10" key="1">
    <citation type="submission" date="2014-04" db="EMBL/GenBank/DDBJ databases">
        <authorList>
            <consortium name="DOE Joint Genome Institute"/>
            <person name="Kuo A."/>
            <person name="Kohler A."/>
            <person name="Costa M.D."/>
            <person name="Nagy L.G."/>
            <person name="Floudas D."/>
            <person name="Copeland A."/>
            <person name="Barry K.W."/>
            <person name="Cichocki N."/>
            <person name="Veneault-Fourrey C."/>
            <person name="LaButti K."/>
            <person name="Lindquist E.A."/>
            <person name="Lipzen A."/>
            <person name="Lundell T."/>
            <person name="Morin E."/>
            <person name="Murat C."/>
            <person name="Sun H."/>
            <person name="Tunlid A."/>
            <person name="Henrissat B."/>
            <person name="Grigoriev I.V."/>
            <person name="Hibbett D.S."/>
            <person name="Martin F."/>
            <person name="Nordberg H.P."/>
            <person name="Cantor M.N."/>
            <person name="Hua S.X."/>
        </authorList>
    </citation>
    <scope>NUCLEOTIDE SEQUENCE [LARGE SCALE GENOMIC DNA]</scope>
    <source>
        <strain evidence="9 10">Marx 270</strain>
    </source>
</reference>
<evidence type="ECO:0000256" key="1">
    <source>
        <dbReference type="ARBA" id="ARBA00022679"/>
    </source>
</evidence>
<evidence type="ECO:0000256" key="7">
    <source>
        <dbReference type="SAM" id="Phobius"/>
    </source>
</evidence>
<dbReference type="EMBL" id="KN831992">
    <property type="protein sequence ID" value="KIO00961.1"/>
    <property type="molecule type" value="Genomic_DNA"/>
</dbReference>
<dbReference type="InParanoid" id="A0A0C3P0C6"/>
<dbReference type="InterPro" id="IPR041373">
    <property type="entry name" value="RT_RNaseH"/>
</dbReference>
<dbReference type="HOGENOM" id="CLU_096172_0_0_1"/>
<keyword evidence="3" id="KW-0540">Nuclease</keyword>
<keyword evidence="10" id="KW-1185">Reference proteome</keyword>
<keyword evidence="7" id="KW-0472">Membrane</keyword>
<dbReference type="GO" id="GO:0016787">
    <property type="term" value="F:hydrolase activity"/>
    <property type="evidence" value="ECO:0007669"/>
    <property type="project" value="UniProtKB-KW"/>
</dbReference>
<keyword evidence="5" id="KW-0378">Hydrolase</keyword>
<keyword evidence="6" id="KW-0695">RNA-directed DNA polymerase</keyword>
<dbReference type="STRING" id="870435.A0A0C3P0C6"/>